<comment type="caution">
    <text evidence="4">The sequence shown here is derived from an EMBL/GenBank/DDBJ whole genome shotgun (WGS) entry which is preliminary data.</text>
</comment>
<dbReference type="Gene3D" id="3.40.50.2000">
    <property type="entry name" value="Glycogen Phosphorylase B"/>
    <property type="match status" value="2"/>
</dbReference>
<protein>
    <submittedName>
        <fullName evidence="4">Glycosyltransferase family 4 protein</fullName>
        <ecNumber evidence="4">2.4.-.-</ecNumber>
    </submittedName>
</protein>
<keyword evidence="1 4" id="KW-0328">Glycosyltransferase</keyword>
<proteinExistence type="predicted"/>
<dbReference type="Proteomes" id="UP001595812">
    <property type="component" value="Unassembled WGS sequence"/>
</dbReference>
<organism evidence="4 5">
    <name type="scientific">Winogradskyella maritima</name>
    <dbReference type="NCBI Taxonomy" id="1517766"/>
    <lineage>
        <taxon>Bacteria</taxon>
        <taxon>Pseudomonadati</taxon>
        <taxon>Bacteroidota</taxon>
        <taxon>Flavobacteriia</taxon>
        <taxon>Flavobacteriales</taxon>
        <taxon>Flavobacteriaceae</taxon>
        <taxon>Winogradskyella</taxon>
    </lineage>
</organism>
<dbReference type="PANTHER" id="PTHR12526">
    <property type="entry name" value="GLYCOSYLTRANSFERASE"/>
    <property type="match status" value="1"/>
</dbReference>
<feature type="domain" description="Glycosyl transferase family 1" evidence="3">
    <location>
        <begin position="163"/>
        <end position="317"/>
    </location>
</feature>
<accession>A0ABV8AHR2</accession>
<keyword evidence="2 4" id="KW-0808">Transferase</keyword>
<evidence type="ECO:0000256" key="1">
    <source>
        <dbReference type="ARBA" id="ARBA00022676"/>
    </source>
</evidence>
<name>A0ABV8AHR2_9FLAO</name>
<keyword evidence="5" id="KW-1185">Reference proteome</keyword>
<dbReference type="Pfam" id="PF00534">
    <property type="entry name" value="Glycos_transf_1"/>
    <property type="match status" value="1"/>
</dbReference>
<dbReference type="GO" id="GO:0016757">
    <property type="term" value="F:glycosyltransferase activity"/>
    <property type="evidence" value="ECO:0007669"/>
    <property type="project" value="UniProtKB-KW"/>
</dbReference>
<evidence type="ECO:0000313" key="4">
    <source>
        <dbReference type="EMBL" id="MFC3877312.1"/>
    </source>
</evidence>
<gene>
    <name evidence="4" type="ORF">ACFOSX_08720</name>
</gene>
<dbReference type="CDD" id="cd03801">
    <property type="entry name" value="GT4_PimA-like"/>
    <property type="match status" value="1"/>
</dbReference>
<dbReference type="PANTHER" id="PTHR12526:SF510">
    <property type="entry name" value="D-INOSITOL 3-PHOSPHATE GLYCOSYLTRANSFERASE"/>
    <property type="match status" value="1"/>
</dbReference>
<evidence type="ECO:0000259" key="3">
    <source>
        <dbReference type="Pfam" id="PF00534"/>
    </source>
</evidence>
<dbReference type="EMBL" id="JBHSAT010000004">
    <property type="protein sequence ID" value="MFC3877312.1"/>
    <property type="molecule type" value="Genomic_DNA"/>
</dbReference>
<dbReference type="SUPFAM" id="SSF53756">
    <property type="entry name" value="UDP-Glycosyltransferase/glycogen phosphorylase"/>
    <property type="match status" value="1"/>
</dbReference>
<reference evidence="5" key="1">
    <citation type="journal article" date="2019" name="Int. J. Syst. Evol. Microbiol.">
        <title>The Global Catalogue of Microorganisms (GCM) 10K type strain sequencing project: providing services to taxonomists for standard genome sequencing and annotation.</title>
        <authorList>
            <consortium name="The Broad Institute Genomics Platform"/>
            <consortium name="The Broad Institute Genome Sequencing Center for Infectious Disease"/>
            <person name="Wu L."/>
            <person name="Ma J."/>
        </authorList>
    </citation>
    <scope>NUCLEOTIDE SEQUENCE [LARGE SCALE GENOMIC DNA]</scope>
    <source>
        <strain evidence="5">CECT 8979</strain>
    </source>
</reference>
<dbReference type="RefSeq" id="WP_386099357.1">
    <property type="nucleotide sequence ID" value="NZ_JBHSAT010000004.1"/>
</dbReference>
<dbReference type="InterPro" id="IPR001296">
    <property type="entry name" value="Glyco_trans_1"/>
</dbReference>
<evidence type="ECO:0000313" key="5">
    <source>
        <dbReference type="Proteomes" id="UP001595812"/>
    </source>
</evidence>
<evidence type="ECO:0000256" key="2">
    <source>
        <dbReference type="ARBA" id="ARBA00022679"/>
    </source>
</evidence>
<dbReference type="EC" id="2.4.-.-" evidence="4"/>
<sequence length="337" mass="38336">MKNLLYVGNNLSTAKTNLSSIQNLGRTLEDEGYQLRYASHFARKPLRLVHMLWATLRYSKWADKVIIDTYSTQNFYYAVAVAQLCRCLGLPYICSLNGGNLPYRLEQNPKHSKALFGRAQYNVSPSRYLQQAFKTQGFEEVLYIPNSIAIDQYPITKKTFDSIRLLWVRSFSKIYNPEMAIEVLQKLKTAGYTVELCMVGPDSDSSMAKVKALASSKGLQPRITGKLTKPEWIALSQDYNIFINTTDYDNMPVSVVEAMALGFPIVSTNPGGMPYLIEDGKDGLLVKTGDTNAMCQAIIRIYEDAKLRKALRFNARSHAEHFDWQNVKERWHMVLND</sequence>